<dbReference type="EMBL" id="PUGF01000011">
    <property type="protein sequence ID" value="PRC92719.1"/>
    <property type="molecule type" value="Genomic_DNA"/>
</dbReference>
<gene>
    <name evidence="3" type="ORF">S2091_2449</name>
</gene>
<feature type="transmembrane region" description="Helical" evidence="1">
    <location>
        <begin position="326"/>
        <end position="345"/>
    </location>
</feature>
<organism evidence="3 4">
    <name type="scientific">Solimicrobium silvestre</name>
    <dbReference type="NCBI Taxonomy" id="2099400"/>
    <lineage>
        <taxon>Bacteria</taxon>
        <taxon>Pseudomonadati</taxon>
        <taxon>Pseudomonadota</taxon>
        <taxon>Betaproteobacteria</taxon>
        <taxon>Burkholderiales</taxon>
        <taxon>Oxalobacteraceae</taxon>
        <taxon>Solimicrobium</taxon>
    </lineage>
</organism>
<dbReference type="InterPro" id="IPR007890">
    <property type="entry name" value="CHASE2"/>
</dbReference>
<dbReference type="RefSeq" id="WP_105532209.1">
    <property type="nucleotide sequence ID" value="NZ_PUGF01000011.1"/>
</dbReference>
<dbReference type="Pfam" id="PF05226">
    <property type="entry name" value="CHASE2"/>
    <property type="match status" value="1"/>
</dbReference>
<dbReference type="PANTHER" id="PTHR43081:SF1">
    <property type="entry name" value="ADENYLATE CYCLASE, TERMINAL-DIFFERENTIATION SPECIFIC"/>
    <property type="match status" value="1"/>
</dbReference>
<keyword evidence="1" id="KW-0472">Membrane</keyword>
<evidence type="ECO:0000313" key="3">
    <source>
        <dbReference type="EMBL" id="PRC92719.1"/>
    </source>
</evidence>
<dbReference type="Pfam" id="PF00211">
    <property type="entry name" value="Guanylate_cyc"/>
    <property type="match status" value="1"/>
</dbReference>
<keyword evidence="4" id="KW-1185">Reference proteome</keyword>
<dbReference type="InterPro" id="IPR050697">
    <property type="entry name" value="Adenylyl/Guanylyl_Cyclase_3/4"/>
</dbReference>
<dbReference type="InterPro" id="IPR001054">
    <property type="entry name" value="A/G_cyclase"/>
</dbReference>
<comment type="caution">
    <text evidence="3">The sequence shown here is derived from an EMBL/GenBank/DDBJ whole genome shotgun (WGS) entry which is preliminary data.</text>
</comment>
<evidence type="ECO:0000256" key="1">
    <source>
        <dbReference type="SAM" id="Phobius"/>
    </source>
</evidence>
<evidence type="ECO:0000259" key="2">
    <source>
        <dbReference type="PROSITE" id="PS50125"/>
    </source>
</evidence>
<evidence type="ECO:0000313" key="4">
    <source>
        <dbReference type="Proteomes" id="UP000237839"/>
    </source>
</evidence>
<feature type="transmembrane region" description="Helical" evidence="1">
    <location>
        <begin position="352"/>
        <end position="369"/>
    </location>
</feature>
<keyword evidence="1" id="KW-0812">Transmembrane</keyword>
<protein>
    <submittedName>
        <fullName evidence="3">CHASE2 domain</fullName>
    </submittedName>
</protein>
<feature type="domain" description="Guanylate cyclase" evidence="2">
    <location>
        <begin position="444"/>
        <end position="578"/>
    </location>
</feature>
<dbReference type="PANTHER" id="PTHR43081">
    <property type="entry name" value="ADENYLATE CYCLASE, TERMINAL-DIFFERENTIATION SPECIFIC-RELATED"/>
    <property type="match status" value="1"/>
</dbReference>
<dbReference type="GO" id="GO:0004016">
    <property type="term" value="F:adenylate cyclase activity"/>
    <property type="evidence" value="ECO:0007669"/>
    <property type="project" value="UniProtKB-ARBA"/>
</dbReference>
<accession>A0A2S9GYC2</accession>
<feature type="transmembrane region" description="Helical" evidence="1">
    <location>
        <begin position="381"/>
        <end position="401"/>
    </location>
</feature>
<dbReference type="GO" id="GO:0009190">
    <property type="term" value="P:cyclic nucleotide biosynthetic process"/>
    <property type="evidence" value="ECO:0007669"/>
    <property type="project" value="InterPro"/>
</dbReference>
<reference evidence="3 4" key="1">
    <citation type="submission" date="2018-02" db="EMBL/GenBank/DDBJ databases">
        <title>Solimicrobium silvestre gen. nov., sp. nov., isolated from alpine forest soil.</title>
        <authorList>
            <person name="Margesin R."/>
            <person name="Albuquerque L."/>
            <person name="Zhang D.-C."/>
            <person name="Froufe H.J.C."/>
            <person name="Severino R."/>
            <person name="Roxo I."/>
            <person name="Egas C."/>
            <person name="Da Costa M.S."/>
        </authorList>
    </citation>
    <scope>NUCLEOTIDE SEQUENCE [LARGE SCALE GENOMIC DNA]</scope>
    <source>
        <strain evidence="3 4">S20-91</strain>
    </source>
</reference>
<dbReference type="SUPFAM" id="SSF55073">
    <property type="entry name" value="Nucleotide cyclase"/>
    <property type="match status" value="1"/>
</dbReference>
<dbReference type="GO" id="GO:0035556">
    <property type="term" value="P:intracellular signal transduction"/>
    <property type="evidence" value="ECO:0007669"/>
    <property type="project" value="InterPro"/>
</dbReference>
<dbReference type="PROSITE" id="PS50125">
    <property type="entry name" value="GUANYLATE_CYCLASE_2"/>
    <property type="match status" value="1"/>
</dbReference>
<sequence length="628" mass="69751">MSNSTAKFGLGMLLQWQVLACLLFASAFALELFWLHRLQTTEARLTDAFMRRHAAEYIPDPDIVVVDIDNASMTEMEAIAGLWAWPREIHADLLEGLSEFAPRAIVFDIAFSERDMKRPKSDARLSEQVAASPTHSIYLPATLLNERGDAPPVALQSVAQAFAMHGSHVSTTAATLQLPQAVQPAAWRLGLINNLDDADGVLRRYRLYNDVAGWRIPSLPARVASDLGFAVPVGSDFTLRWPDLGHKRYRYSELYKLLTEHRPDLKPAEVLRLAHEFRDKIIFIGASASSSFDHHLSPLGSGYVGVDVLAVALDNLKNGRVMRQSAPHWIFLCGLGLLLAQVLAFQQRVHPLIIGAALVVTTLGGVWLADMALHRDLIMPIITPFIFVWIWYLGAALVGYLRERRTRDQAVALFRRFLNPGVVRKIVEQGETVESLSGQMRNVTVLFSDIRDFTTLSESSPPQQVVALLNRYFERQVEIIFKHRGTLDKFIGDCIMAFWGAPFDDPQQAQNAVAAALDMQDALLEFNQELKAENPNAANFDIGIGLHFGPAVIGFIGAQRKLDYTAIGDTVNLASRVEGLTKGVSRILVTREVKDACAAVHEFTLCGTYAVKGRYAQVELYAPSRKIK</sequence>
<name>A0A2S9GYC2_9BURK</name>
<dbReference type="Gene3D" id="3.30.70.1230">
    <property type="entry name" value="Nucleotide cyclase"/>
    <property type="match status" value="1"/>
</dbReference>
<dbReference type="AlphaFoldDB" id="A0A2S9GYC2"/>
<proteinExistence type="predicted"/>
<dbReference type="SMART" id="SM01080">
    <property type="entry name" value="CHASE2"/>
    <property type="match status" value="1"/>
</dbReference>
<dbReference type="CDD" id="cd07302">
    <property type="entry name" value="CHD"/>
    <property type="match status" value="1"/>
</dbReference>
<dbReference type="OrthoDB" id="9802500at2"/>
<dbReference type="InterPro" id="IPR029787">
    <property type="entry name" value="Nucleotide_cyclase"/>
</dbReference>
<keyword evidence="1" id="KW-1133">Transmembrane helix</keyword>
<dbReference type="Proteomes" id="UP000237839">
    <property type="component" value="Unassembled WGS sequence"/>
</dbReference>
<dbReference type="SMART" id="SM00044">
    <property type="entry name" value="CYCc"/>
    <property type="match status" value="1"/>
</dbReference>